<dbReference type="SUPFAM" id="SSF88946">
    <property type="entry name" value="Sigma2 domain of RNA polymerase sigma factors"/>
    <property type="match status" value="1"/>
</dbReference>
<comment type="caution">
    <text evidence="3">The sequence shown here is derived from an EMBL/GenBank/DDBJ whole genome shotgun (WGS) entry which is preliminary data.</text>
</comment>
<name>A0ABW3BEQ6_9ACTN</name>
<proteinExistence type="predicted"/>
<gene>
    <name evidence="3" type="ORF">ACFQZU_09385</name>
</gene>
<feature type="region of interest" description="Disordered" evidence="1">
    <location>
        <begin position="1"/>
        <end position="20"/>
    </location>
</feature>
<keyword evidence="4" id="KW-1185">Reference proteome</keyword>
<evidence type="ECO:0000313" key="3">
    <source>
        <dbReference type="EMBL" id="MFD0801530.1"/>
    </source>
</evidence>
<organism evidence="3 4">
    <name type="scientific">Streptomonospora algeriensis</name>
    <dbReference type="NCBI Taxonomy" id="995084"/>
    <lineage>
        <taxon>Bacteria</taxon>
        <taxon>Bacillati</taxon>
        <taxon>Actinomycetota</taxon>
        <taxon>Actinomycetes</taxon>
        <taxon>Streptosporangiales</taxon>
        <taxon>Nocardiopsidaceae</taxon>
        <taxon>Streptomonospora</taxon>
    </lineage>
</organism>
<dbReference type="EMBL" id="JBHTHR010000241">
    <property type="protein sequence ID" value="MFD0801530.1"/>
    <property type="molecule type" value="Genomic_DNA"/>
</dbReference>
<sequence length="142" mass="15631">MAGESSRRAGPREAARSPDRFEEFYRRHVERITRFVARRVEDPHTAADLTADVFLAAIRSAAVYAIEEEPDGGVRVTISDLSLDTGQQRRLAAELREAGVTAEIRTPDPGTRCSFHEDTTNLMTVNRVAAGGGFEGREAITE</sequence>
<dbReference type="InterPro" id="IPR007627">
    <property type="entry name" value="RNA_pol_sigma70_r2"/>
</dbReference>
<dbReference type="Proteomes" id="UP001596956">
    <property type="component" value="Unassembled WGS sequence"/>
</dbReference>
<dbReference type="Gene3D" id="1.10.1740.10">
    <property type="match status" value="1"/>
</dbReference>
<reference evidence="4" key="1">
    <citation type="journal article" date="2019" name="Int. J. Syst. Evol. Microbiol.">
        <title>The Global Catalogue of Microorganisms (GCM) 10K type strain sequencing project: providing services to taxonomists for standard genome sequencing and annotation.</title>
        <authorList>
            <consortium name="The Broad Institute Genomics Platform"/>
            <consortium name="The Broad Institute Genome Sequencing Center for Infectious Disease"/>
            <person name="Wu L."/>
            <person name="Ma J."/>
        </authorList>
    </citation>
    <scope>NUCLEOTIDE SEQUENCE [LARGE SCALE GENOMIC DNA]</scope>
    <source>
        <strain evidence="4">CCUG 63369</strain>
    </source>
</reference>
<accession>A0ABW3BEQ6</accession>
<feature type="domain" description="RNA polymerase sigma-70 region 2" evidence="2">
    <location>
        <begin position="24"/>
        <end position="64"/>
    </location>
</feature>
<evidence type="ECO:0000256" key="1">
    <source>
        <dbReference type="SAM" id="MobiDB-lite"/>
    </source>
</evidence>
<evidence type="ECO:0000259" key="2">
    <source>
        <dbReference type="Pfam" id="PF04542"/>
    </source>
</evidence>
<dbReference type="Pfam" id="PF04542">
    <property type="entry name" value="Sigma70_r2"/>
    <property type="match status" value="1"/>
</dbReference>
<dbReference type="InterPro" id="IPR013325">
    <property type="entry name" value="RNA_pol_sigma_r2"/>
</dbReference>
<protein>
    <submittedName>
        <fullName evidence="3">RNA polymerase sigma factor</fullName>
    </submittedName>
</protein>
<evidence type="ECO:0000313" key="4">
    <source>
        <dbReference type="Proteomes" id="UP001596956"/>
    </source>
</evidence>